<keyword evidence="1" id="KW-0808">Transferase</keyword>
<protein>
    <submittedName>
        <fullName evidence="1">Serine-threonine kinase</fullName>
    </submittedName>
</protein>
<proteinExistence type="predicted"/>
<sequence length="390" mass="44703">MYETIRTRLETIRNLPICELNQRQTMLVALIADIVNYETDNGSLTQAAGNKALEHQDWWNTLACMMKDAGFNRLGNGHFSAAYEHALLPGKVIKVGFKKEDSGAAYVAFCRMHQGQAGIPVVHDVQRHAGCYTVVMDKLLPIEGLSYKRREHMKLEALWEHVDTAVYSSEKNWNEHVRLCKAEGSWPKFSEYDLAVIETCRKIHKFFYGIASFDMHRGNAMMDANGHLVIIDPVSFTAEDSPISKCNAIDPEALIAEIELLAAQQVIDKAKRRKAMRNPESTQRRVLKQRNKHKRFCKKLAKKREVKQEEQARLNHLAFLKIQEEDRIAQRHFLNFGRAVHDGIFLEHSVSVMHKIFAERMNALNLADIERQLIGRPLMIDIAMQARLMG</sequence>
<gene>
    <name evidence="1" type="ORF">K12P11_LOCUS9</name>
</gene>
<evidence type="ECO:0000313" key="1">
    <source>
        <dbReference type="EMBL" id="CAK6596245.1"/>
    </source>
</evidence>
<dbReference type="GO" id="GO:0016301">
    <property type="term" value="F:kinase activity"/>
    <property type="evidence" value="ECO:0007669"/>
    <property type="project" value="UniProtKB-KW"/>
</dbReference>
<name>A0AAV1ME17_9CAUD</name>
<dbReference type="EMBL" id="OY978816">
    <property type="protein sequence ID" value="CAK6596245.1"/>
    <property type="molecule type" value="Genomic_DNA"/>
</dbReference>
<organism evidence="1 2">
    <name type="scientific">Klebsiella phage vB_Kpn_K12P1.1</name>
    <dbReference type="NCBI Taxonomy" id="3071627"/>
    <lineage>
        <taxon>Viruses</taxon>
        <taxon>Duplodnaviria</taxon>
        <taxon>Heunggongvirae</taxon>
        <taxon>Uroviricota</taxon>
        <taxon>Caudoviricetes</taxon>
        <taxon>Autographivirales</taxon>
        <taxon>Autotranscriptaviridae</taxon>
        <taxon>Studiervirinae</taxon>
        <taxon>Apdecimavirus</taxon>
        <taxon>Apdecimavirus K12P11</taxon>
    </lineage>
</organism>
<keyword evidence="1" id="KW-0418">Kinase</keyword>
<dbReference type="Proteomes" id="UP001497510">
    <property type="component" value="Chromosome"/>
</dbReference>
<keyword evidence="2" id="KW-1185">Reference proteome</keyword>
<reference evidence="1 2" key="1">
    <citation type="submission" date="2023-10" db="EMBL/GenBank/DDBJ databases">
        <authorList>
            <person name="Robby Concha-Eloko"/>
            <person name="Pilar Barberan- Martinez"/>
            <person name="Rafael Sanjuan"/>
            <person name="Pilar Domingo-Calap"/>
        </authorList>
    </citation>
    <scope>NUCLEOTIDE SEQUENCE [LARGE SCALE GENOMIC DNA]</scope>
</reference>
<evidence type="ECO:0000313" key="2">
    <source>
        <dbReference type="Proteomes" id="UP001497510"/>
    </source>
</evidence>
<accession>A0AAV1ME17</accession>